<gene>
    <name evidence="4" type="ORF">CC78DRAFT_535400</name>
</gene>
<evidence type="ECO:0000313" key="5">
    <source>
        <dbReference type="Proteomes" id="UP000800093"/>
    </source>
</evidence>
<dbReference type="Pfam" id="PF00732">
    <property type="entry name" value="GMC_oxred_N"/>
    <property type="match status" value="1"/>
</dbReference>
<dbReference type="Proteomes" id="UP000800093">
    <property type="component" value="Unassembled WGS sequence"/>
</dbReference>
<keyword evidence="2" id="KW-0274">FAD</keyword>
<dbReference type="SUPFAM" id="SSF54373">
    <property type="entry name" value="FAD-linked reductases, C-terminal domain"/>
    <property type="match status" value="1"/>
</dbReference>
<organism evidence="4 5">
    <name type="scientific">Lojkania enalia</name>
    <dbReference type="NCBI Taxonomy" id="147567"/>
    <lineage>
        <taxon>Eukaryota</taxon>
        <taxon>Fungi</taxon>
        <taxon>Dikarya</taxon>
        <taxon>Ascomycota</taxon>
        <taxon>Pezizomycotina</taxon>
        <taxon>Dothideomycetes</taxon>
        <taxon>Pleosporomycetidae</taxon>
        <taxon>Pleosporales</taxon>
        <taxon>Pleosporales incertae sedis</taxon>
        <taxon>Lojkania</taxon>
    </lineage>
</organism>
<dbReference type="SUPFAM" id="SSF51905">
    <property type="entry name" value="FAD/NAD(P)-binding domain"/>
    <property type="match status" value="1"/>
</dbReference>
<keyword evidence="5" id="KW-1185">Reference proteome</keyword>
<name>A0A9P4N0X1_9PLEO</name>
<protein>
    <submittedName>
        <fullName evidence="4">Alcohol oxidase</fullName>
    </submittedName>
</protein>
<dbReference type="InterPro" id="IPR036188">
    <property type="entry name" value="FAD/NAD-bd_sf"/>
</dbReference>
<dbReference type="InterPro" id="IPR012132">
    <property type="entry name" value="GMC_OxRdtase"/>
</dbReference>
<comment type="similarity">
    <text evidence="1">Belongs to the GMC oxidoreductase family.</text>
</comment>
<dbReference type="PIRSF" id="PIRSF000137">
    <property type="entry name" value="Alcohol_oxidase"/>
    <property type="match status" value="1"/>
</dbReference>
<dbReference type="Pfam" id="PF05199">
    <property type="entry name" value="GMC_oxred_C"/>
    <property type="match status" value="1"/>
</dbReference>
<dbReference type="GO" id="GO:0016614">
    <property type="term" value="F:oxidoreductase activity, acting on CH-OH group of donors"/>
    <property type="evidence" value="ECO:0007669"/>
    <property type="project" value="InterPro"/>
</dbReference>
<dbReference type="PANTHER" id="PTHR11552:SF123">
    <property type="entry name" value="GMC OXIDOREDUCTASE (AFU_ORTHOLOGUE AFUA_2G01770)-RELATED"/>
    <property type="match status" value="1"/>
</dbReference>
<sequence>MSSNTQSFSFIVVGGGLSGVTIASRLSQYFLSSTVALLELGSNRIDDPKVTDTQNMGIIFDPEFTVDYCTTPQKHCNNRRLLNMAGRTLSGSSGVNVGVWLRAPKSDYDLIAKRAGNTRFEFENMLPYFKRIQTYWNKEGDPNYHGFEGPIHTVGGREYPLREHVKKSAEGLGHQFNPDNMTGDPTGLSSLTQCFKETSPSTSTRQHAGKVYDLSKVHVQTDSRVARVLFDDVKRAIGVELASGEKIFARQEVIICCGAQKTPQLLMLSGVGPSDELRKHGIKEIADAPGVGDQLFDHLRLGQYFKLKHPEKGLAFPFQGNMKSEYGQGMPLDWWIYGNIPPSEIEGYLKADNLEGAKDKTHPHLQEKRCHYMSAAFYAPMLANPEYYPDINPLDGEHISTLSINLLPTSFGTVRLRSADPNDEPLVDPRFLSTQTDRFILRRAVRESLRLIETEPLASEIAGETPPADPRYPALTSRSSDEDIDERIAVLSETMAHPMGTCALGSVLDSEFKVRGVQGLRVCDASIFPGIMGTMPSQSIYAFAEMCADLVAGRA</sequence>
<dbReference type="PANTHER" id="PTHR11552">
    <property type="entry name" value="GLUCOSE-METHANOL-CHOLINE GMC OXIDOREDUCTASE"/>
    <property type="match status" value="1"/>
</dbReference>
<proteinExistence type="inferred from homology"/>
<evidence type="ECO:0000313" key="4">
    <source>
        <dbReference type="EMBL" id="KAF2261792.1"/>
    </source>
</evidence>
<feature type="binding site" evidence="2">
    <location>
        <position position="225"/>
    </location>
    <ligand>
        <name>FAD</name>
        <dbReference type="ChEBI" id="CHEBI:57692"/>
    </ligand>
</feature>
<accession>A0A9P4N0X1</accession>
<dbReference type="AlphaFoldDB" id="A0A9P4N0X1"/>
<dbReference type="Gene3D" id="3.50.50.60">
    <property type="entry name" value="FAD/NAD(P)-binding domain"/>
    <property type="match status" value="1"/>
</dbReference>
<dbReference type="EMBL" id="ML986650">
    <property type="protein sequence ID" value="KAF2261792.1"/>
    <property type="molecule type" value="Genomic_DNA"/>
</dbReference>
<feature type="domain" description="Glucose-methanol-choline oxidoreductase N-terminal" evidence="3">
    <location>
        <begin position="258"/>
        <end position="272"/>
    </location>
</feature>
<dbReference type="OrthoDB" id="269227at2759"/>
<dbReference type="InterPro" id="IPR007867">
    <property type="entry name" value="GMC_OxRtase_C"/>
</dbReference>
<dbReference type="GO" id="GO:0050660">
    <property type="term" value="F:flavin adenine dinucleotide binding"/>
    <property type="evidence" value="ECO:0007669"/>
    <property type="project" value="InterPro"/>
</dbReference>
<reference evidence="5" key="1">
    <citation type="journal article" date="2020" name="Stud. Mycol.">
        <title>101 Dothideomycetes genomes: A test case for predicting lifestyles and emergence of pathogens.</title>
        <authorList>
            <person name="Haridas S."/>
            <person name="Albert R."/>
            <person name="Binder M."/>
            <person name="Bloem J."/>
            <person name="LaButti K."/>
            <person name="Salamov A."/>
            <person name="Andreopoulos B."/>
            <person name="Baker S."/>
            <person name="Barry K."/>
            <person name="Bills G."/>
            <person name="Bluhm B."/>
            <person name="Cannon C."/>
            <person name="Castanera R."/>
            <person name="Culley D."/>
            <person name="Daum C."/>
            <person name="Ezra D."/>
            <person name="Gonzalez J."/>
            <person name="Henrissat B."/>
            <person name="Kuo A."/>
            <person name="Liang C."/>
            <person name="Lipzen A."/>
            <person name="Lutzoni F."/>
            <person name="Magnuson J."/>
            <person name="Mondo S."/>
            <person name="Nolan M."/>
            <person name="Ohm R."/>
            <person name="Pangilinan J."/>
            <person name="Park H.-J."/>
            <person name="Ramirez L."/>
            <person name="Alfaro M."/>
            <person name="Sun H."/>
            <person name="Tritt A."/>
            <person name="Yoshinaga Y."/>
            <person name="Zwiers L.-H."/>
            <person name="Turgeon B."/>
            <person name="Goodwin S."/>
            <person name="Spatafora J."/>
            <person name="Crous P."/>
            <person name="Grigoriev I."/>
        </authorList>
    </citation>
    <scope>NUCLEOTIDE SEQUENCE [LARGE SCALE GENOMIC DNA]</scope>
    <source>
        <strain evidence="5">CBS 304.66</strain>
    </source>
</reference>
<dbReference type="Gene3D" id="3.30.560.10">
    <property type="entry name" value="Glucose Oxidase, domain 3"/>
    <property type="match status" value="1"/>
</dbReference>
<comment type="cofactor">
    <cofactor evidence="2">
        <name>FAD</name>
        <dbReference type="ChEBI" id="CHEBI:57692"/>
    </cofactor>
</comment>
<comment type="caution">
    <text evidence="4">The sequence shown here is derived from an EMBL/GenBank/DDBJ whole genome shotgun (WGS) entry which is preliminary data.</text>
</comment>
<evidence type="ECO:0000256" key="2">
    <source>
        <dbReference type="PIRSR" id="PIRSR000137-2"/>
    </source>
</evidence>
<dbReference type="PROSITE" id="PS00624">
    <property type="entry name" value="GMC_OXRED_2"/>
    <property type="match status" value="1"/>
</dbReference>
<keyword evidence="2" id="KW-0285">Flavoprotein</keyword>
<dbReference type="InterPro" id="IPR000172">
    <property type="entry name" value="GMC_OxRdtase_N"/>
</dbReference>
<evidence type="ECO:0000259" key="3">
    <source>
        <dbReference type="PROSITE" id="PS00624"/>
    </source>
</evidence>
<feature type="binding site" evidence="2">
    <location>
        <begin position="96"/>
        <end position="99"/>
    </location>
    <ligand>
        <name>FAD</name>
        <dbReference type="ChEBI" id="CHEBI:57692"/>
    </ligand>
</feature>
<evidence type="ECO:0000256" key="1">
    <source>
        <dbReference type="ARBA" id="ARBA00010790"/>
    </source>
</evidence>